<keyword evidence="2" id="KW-1185">Reference proteome</keyword>
<evidence type="ECO:0000313" key="1">
    <source>
        <dbReference type="EMBL" id="MDP4537643.1"/>
    </source>
</evidence>
<reference evidence="1 2" key="1">
    <citation type="submission" date="2023-08" db="EMBL/GenBank/DDBJ databases">
        <authorList>
            <person name="Joshi A."/>
            <person name="Thite S."/>
        </authorList>
    </citation>
    <scope>NUCLEOTIDE SEQUENCE [LARGE SCALE GENOMIC DNA]</scope>
    <source>
        <strain evidence="1 2">AC40</strain>
    </source>
</reference>
<dbReference type="EMBL" id="JAUZVZ010000029">
    <property type="protein sequence ID" value="MDP4537643.1"/>
    <property type="molecule type" value="Genomic_DNA"/>
</dbReference>
<organism evidence="1 2">
    <name type="scientific">Alkalimonas collagenimarina</name>
    <dbReference type="NCBI Taxonomy" id="400390"/>
    <lineage>
        <taxon>Bacteria</taxon>
        <taxon>Pseudomonadati</taxon>
        <taxon>Pseudomonadota</taxon>
        <taxon>Gammaproteobacteria</taxon>
        <taxon>Alkalimonas</taxon>
    </lineage>
</organism>
<name>A0ABT9H2W4_9GAMM</name>
<sequence>MNKEQWYEMSWREFEVFLEGCIEQALAGTNWRLSAQRARSYVDANGGRKNLRLDFHVAERRQGGRSVVIDARHYKTAYLRRHDADAVDEYRRKCRAAEAIIITSPITCFSENLIDYCFEELGIALLEVNRNIVSNLRRVFYAIEHNTY</sequence>
<protein>
    <recommendedName>
        <fullName evidence="3">Restriction endonuclease type IV Mrr domain-containing protein</fullName>
    </recommendedName>
</protein>
<comment type="caution">
    <text evidence="1">The sequence shown here is derived from an EMBL/GenBank/DDBJ whole genome shotgun (WGS) entry which is preliminary data.</text>
</comment>
<evidence type="ECO:0008006" key="3">
    <source>
        <dbReference type="Google" id="ProtNLM"/>
    </source>
</evidence>
<gene>
    <name evidence="1" type="ORF">Q3O60_15765</name>
</gene>
<evidence type="ECO:0000313" key="2">
    <source>
        <dbReference type="Proteomes" id="UP001231616"/>
    </source>
</evidence>
<accession>A0ABT9H2W4</accession>
<dbReference type="Proteomes" id="UP001231616">
    <property type="component" value="Unassembled WGS sequence"/>
</dbReference>
<dbReference type="RefSeq" id="WP_305894892.1">
    <property type="nucleotide sequence ID" value="NZ_JAUZVZ010000029.1"/>
</dbReference>
<proteinExistence type="predicted"/>